<feature type="region of interest" description="Disordered" evidence="1">
    <location>
        <begin position="100"/>
        <end position="129"/>
    </location>
</feature>
<protein>
    <submittedName>
        <fullName evidence="2">Uncharacterized protein</fullName>
    </submittedName>
</protein>
<dbReference type="EMBL" id="KV417491">
    <property type="protein sequence ID" value="KZP30910.1"/>
    <property type="molecule type" value="Genomic_DNA"/>
</dbReference>
<dbReference type="AlphaFoldDB" id="A0A166TRY5"/>
<evidence type="ECO:0000313" key="2">
    <source>
        <dbReference type="EMBL" id="KZP30910.1"/>
    </source>
</evidence>
<proteinExistence type="predicted"/>
<dbReference type="Proteomes" id="UP000076532">
    <property type="component" value="Unassembled WGS sequence"/>
</dbReference>
<sequence>MPTDIVLAAMSAARDACFARGEPEQERYQENGLGPEALWEFDEDVNIVLNRPHTRGDVQRAMKYSKNDWIRMTFYPICPWCECSDDYCWFNNGVCDLQAPRVTTPDRQPKRTARRSGKPYARPTPAAHS</sequence>
<name>A0A166TRY5_9AGAM</name>
<organism evidence="2 3">
    <name type="scientific">Athelia psychrophila</name>
    <dbReference type="NCBI Taxonomy" id="1759441"/>
    <lineage>
        <taxon>Eukaryota</taxon>
        <taxon>Fungi</taxon>
        <taxon>Dikarya</taxon>
        <taxon>Basidiomycota</taxon>
        <taxon>Agaricomycotina</taxon>
        <taxon>Agaricomycetes</taxon>
        <taxon>Agaricomycetidae</taxon>
        <taxon>Atheliales</taxon>
        <taxon>Atheliaceae</taxon>
        <taxon>Athelia</taxon>
    </lineage>
</organism>
<keyword evidence="3" id="KW-1185">Reference proteome</keyword>
<evidence type="ECO:0000313" key="3">
    <source>
        <dbReference type="Proteomes" id="UP000076532"/>
    </source>
</evidence>
<gene>
    <name evidence="2" type="ORF">FIBSPDRAFT_945431</name>
</gene>
<reference evidence="2 3" key="1">
    <citation type="journal article" date="2016" name="Mol. Biol. Evol.">
        <title>Comparative Genomics of Early-Diverging Mushroom-Forming Fungi Provides Insights into the Origins of Lignocellulose Decay Capabilities.</title>
        <authorList>
            <person name="Nagy L.G."/>
            <person name="Riley R."/>
            <person name="Tritt A."/>
            <person name="Adam C."/>
            <person name="Daum C."/>
            <person name="Floudas D."/>
            <person name="Sun H."/>
            <person name="Yadav J.S."/>
            <person name="Pangilinan J."/>
            <person name="Larsson K.H."/>
            <person name="Matsuura K."/>
            <person name="Barry K."/>
            <person name="Labutti K."/>
            <person name="Kuo R."/>
            <person name="Ohm R.A."/>
            <person name="Bhattacharya S.S."/>
            <person name="Shirouzu T."/>
            <person name="Yoshinaga Y."/>
            <person name="Martin F.M."/>
            <person name="Grigoriev I.V."/>
            <person name="Hibbett D.S."/>
        </authorList>
    </citation>
    <scope>NUCLEOTIDE SEQUENCE [LARGE SCALE GENOMIC DNA]</scope>
    <source>
        <strain evidence="2 3">CBS 109695</strain>
    </source>
</reference>
<accession>A0A166TRY5</accession>
<evidence type="ECO:0000256" key="1">
    <source>
        <dbReference type="SAM" id="MobiDB-lite"/>
    </source>
</evidence>